<gene>
    <name evidence="1" type="ORF">LIN78_04400</name>
</gene>
<dbReference type="Proteomes" id="UP001165395">
    <property type="component" value="Unassembled WGS sequence"/>
</dbReference>
<evidence type="ECO:0008006" key="3">
    <source>
        <dbReference type="Google" id="ProtNLM"/>
    </source>
</evidence>
<keyword evidence="2" id="KW-1185">Reference proteome</keyword>
<evidence type="ECO:0000313" key="1">
    <source>
        <dbReference type="EMBL" id="MCB6182790.1"/>
    </source>
</evidence>
<reference evidence="1" key="1">
    <citation type="submission" date="2021-10" db="EMBL/GenBank/DDBJ databases">
        <title>The complete genome sequence of Leeia sp. TBRC 13508.</title>
        <authorList>
            <person name="Charoenyingcharoen P."/>
            <person name="Yukphan P."/>
        </authorList>
    </citation>
    <scope>NUCLEOTIDE SEQUENCE</scope>
    <source>
        <strain evidence="1">TBRC 13508</strain>
    </source>
</reference>
<sequence>MGSDPVEGGGVARAISLIQKSSIFNEASVDYYSLLNTSKLQQLIFLLKNLKYRKFIIHSFFSPFSIFLLALPLPCEVLLMPHGELREGALNVNGVFKNKIIRVLTFLLKIYFFKKIFVIASGHEEISFVSKICKVEKASVLPDVIPNIGELEVGCNFDSLLGVSIILNARMVENKGISKFLSTLELHILNGKMNCDLIHEIFIFYLEESEAELQKVLSLVARLNGIADLKVNMISGYGNQEIRDYLRNVPNKIGFISSRFESFSYALIESLFYEYKPIVWFENSLTDELIELGMCRKMQYGDFDLFTQFVQLSGLSDISSVEKFISSKNLTTNMAYRDFVFETLRLESKK</sequence>
<name>A0ABS8D3M0_9NEIS</name>
<comment type="caution">
    <text evidence="1">The sequence shown here is derived from an EMBL/GenBank/DDBJ whole genome shotgun (WGS) entry which is preliminary data.</text>
</comment>
<evidence type="ECO:0000313" key="2">
    <source>
        <dbReference type="Proteomes" id="UP001165395"/>
    </source>
</evidence>
<organism evidence="1 2">
    <name type="scientific">Leeia speluncae</name>
    <dbReference type="NCBI Taxonomy" id="2884804"/>
    <lineage>
        <taxon>Bacteria</taxon>
        <taxon>Pseudomonadati</taxon>
        <taxon>Pseudomonadota</taxon>
        <taxon>Betaproteobacteria</taxon>
        <taxon>Neisseriales</taxon>
        <taxon>Leeiaceae</taxon>
        <taxon>Leeia</taxon>
    </lineage>
</organism>
<accession>A0ABS8D3M0</accession>
<dbReference type="SUPFAM" id="SSF53756">
    <property type="entry name" value="UDP-Glycosyltransferase/glycogen phosphorylase"/>
    <property type="match status" value="1"/>
</dbReference>
<protein>
    <recommendedName>
        <fullName evidence="3">Glycosyltransferase</fullName>
    </recommendedName>
</protein>
<dbReference type="EMBL" id="JAJBZT010000002">
    <property type="protein sequence ID" value="MCB6182790.1"/>
    <property type="molecule type" value="Genomic_DNA"/>
</dbReference>
<dbReference type="RefSeq" id="WP_227178874.1">
    <property type="nucleotide sequence ID" value="NZ_JAJBZT010000002.1"/>
</dbReference>
<proteinExistence type="predicted"/>